<keyword evidence="4" id="KW-0479">Metal-binding</keyword>
<dbReference type="OrthoDB" id="24526at2759"/>
<dbReference type="GO" id="GO:0005634">
    <property type="term" value="C:nucleus"/>
    <property type="evidence" value="ECO:0007669"/>
    <property type="project" value="UniProtKB-SubCell"/>
</dbReference>
<evidence type="ECO:0000256" key="8">
    <source>
        <dbReference type="ARBA" id="ARBA00023242"/>
    </source>
</evidence>
<dbReference type="PROSITE" id="PS51925">
    <property type="entry name" value="SWIB_MDM2"/>
    <property type="match status" value="1"/>
</dbReference>
<dbReference type="CDD" id="cd17673">
    <property type="entry name" value="MDM4"/>
    <property type="match status" value="1"/>
</dbReference>
<dbReference type="RefSeq" id="XP_020012142.1">
    <property type="nucleotide sequence ID" value="XM_020156553.1"/>
</dbReference>
<keyword evidence="8" id="KW-0539">Nucleus</keyword>
<organism evidence="11">
    <name type="scientific">Castor canadensis</name>
    <name type="common">American beaver</name>
    <dbReference type="NCBI Taxonomy" id="51338"/>
    <lineage>
        <taxon>Eukaryota</taxon>
        <taxon>Metazoa</taxon>
        <taxon>Chordata</taxon>
        <taxon>Craniata</taxon>
        <taxon>Vertebrata</taxon>
        <taxon>Euteleostomi</taxon>
        <taxon>Mammalia</taxon>
        <taxon>Eutheria</taxon>
        <taxon>Euarchontoglires</taxon>
        <taxon>Glires</taxon>
        <taxon>Rodentia</taxon>
        <taxon>Castorimorpha</taxon>
        <taxon>Castoridae</taxon>
        <taxon>Castor</taxon>
    </lineage>
</organism>
<dbReference type="InterPro" id="IPR016495">
    <property type="entry name" value="p53_neg-reg_MDM_2/4"/>
</dbReference>
<accession>A0A8B7TZ47</accession>
<dbReference type="KEGG" id="ccan:109681707"/>
<keyword evidence="7" id="KW-0832">Ubl conjugation</keyword>
<dbReference type="GO" id="GO:0061630">
    <property type="term" value="F:ubiquitin protein ligase activity"/>
    <property type="evidence" value="ECO:0007669"/>
    <property type="project" value="TreeGrafter"/>
</dbReference>
<keyword evidence="5" id="KW-0863">Zinc-finger</keyword>
<evidence type="ECO:0000313" key="11">
    <source>
        <dbReference type="RefSeq" id="XP_020012142.1"/>
    </source>
</evidence>
<dbReference type="GO" id="GO:0010468">
    <property type="term" value="P:regulation of gene expression"/>
    <property type="evidence" value="ECO:0007669"/>
    <property type="project" value="TreeGrafter"/>
</dbReference>
<gene>
    <name evidence="11" type="primary">LOC109681707</name>
</gene>
<dbReference type="Gene3D" id="1.10.245.10">
    <property type="entry name" value="SWIB/MDM2 domain"/>
    <property type="match status" value="1"/>
</dbReference>
<evidence type="ECO:0000256" key="9">
    <source>
        <dbReference type="SAM" id="MobiDB-lite"/>
    </source>
</evidence>
<dbReference type="PIRSF" id="PIRSF006748">
    <property type="entry name" value="p53_MDM_2/4"/>
    <property type="match status" value="1"/>
</dbReference>
<dbReference type="GO" id="GO:0002027">
    <property type="term" value="P:regulation of heart rate"/>
    <property type="evidence" value="ECO:0007669"/>
    <property type="project" value="UniProtKB-ARBA"/>
</dbReference>
<dbReference type="GO" id="GO:0051726">
    <property type="term" value="P:regulation of cell cycle"/>
    <property type="evidence" value="ECO:0007669"/>
    <property type="project" value="InterPro"/>
</dbReference>
<dbReference type="SUPFAM" id="SSF47592">
    <property type="entry name" value="SWIB/MDM2 domain"/>
    <property type="match status" value="1"/>
</dbReference>
<dbReference type="PANTHER" id="PTHR46858:SF12">
    <property type="entry name" value="PROTEIN MDM4"/>
    <property type="match status" value="1"/>
</dbReference>
<dbReference type="GO" id="GO:0043066">
    <property type="term" value="P:negative regulation of apoptotic process"/>
    <property type="evidence" value="ECO:0007669"/>
    <property type="project" value="InterPro"/>
</dbReference>
<dbReference type="GO" id="GO:0003203">
    <property type="term" value="P:endocardial cushion morphogenesis"/>
    <property type="evidence" value="ECO:0007669"/>
    <property type="project" value="UniProtKB-ARBA"/>
</dbReference>
<evidence type="ECO:0000256" key="5">
    <source>
        <dbReference type="ARBA" id="ARBA00022771"/>
    </source>
</evidence>
<dbReference type="GO" id="GO:0016567">
    <property type="term" value="P:protein ubiquitination"/>
    <property type="evidence" value="ECO:0007669"/>
    <property type="project" value="TreeGrafter"/>
</dbReference>
<sequence length="253" mass="28416">MYISFLSLLDLPTDCNIVTAKMTSYSTSAQCSTSDSACRISSERISKVRPKLPLLKILQAAGAQGEMFTVKEVMHYLGQYIMVKQLYDQQQQHMVHCGGDLLGELLGRQSFSVKDPSPLYDMLRKNLVTLATATTDAAQTLALAQDHSMDIPSQDQLKQSAEESSSSRKRTEEGNVPTLPTLQHKRRNSREDEDLIENLTQDDSSRLDLDFEEWDIAGLPWWFLGNLRNNYTPRSNGSTDLQTNQVNSHLNGN</sequence>
<dbReference type="GO" id="GO:0002039">
    <property type="term" value="F:p53 binding"/>
    <property type="evidence" value="ECO:0007669"/>
    <property type="project" value="TreeGrafter"/>
</dbReference>
<keyword evidence="6" id="KW-0862">Zinc</keyword>
<comment type="subcellular location">
    <subcellularLocation>
        <location evidence="1">Nucleus</location>
    </subcellularLocation>
</comment>
<evidence type="ECO:0000256" key="4">
    <source>
        <dbReference type="ARBA" id="ARBA00022723"/>
    </source>
</evidence>
<evidence type="ECO:0000256" key="6">
    <source>
        <dbReference type="ARBA" id="ARBA00022833"/>
    </source>
</evidence>
<dbReference type="InterPro" id="IPR003121">
    <property type="entry name" value="SWIB_MDM2_domain"/>
</dbReference>
<dbReference type="CTD" id="4194"/>
<reference evidence="11" key="1">
    <citation type="submission" date="2025-08" db="UniProtKB">
        <authorList>
            <consortium name="RefSeq"/>
        </authorList>
    </citation>
    <scope>IDENTIFICATION</scope>
    <source>
        <tissue evidence="11">Leukocyte</tissue>
    </source>
</reference>
<dbReference type="GO" id="GO:0003181">
    <property type="term" value="P:atrioventricular valve morphogenesis"/>
    <property type="evidence" value="ECO:0007669"/>
    <property type="project" value="UniProtKB-ARBA"/>
</dbReference>
<evidence type="ECO:0000256" key="3">
    <source>
        <dbReference type="ARBA" id="ARBA00022553"/>
    </source>
</evidence>
<protein>
    <submittedName>
        <fullName evidence="11">Protein Mdm4-like isoform X1</fullName>
    </submittedName>
</protein>
<dbReference type="GO" id="GO:0003283">
    <property type="term" value="P:atrial septum development"/>
    <property type="evidence" value="ECO:0007669"/>
    <property type="project" value="UniProtKB-ARBA"/>
</dbReference>
<feature type="domain" description="DM2" evidence="10">
    <location>
        <begin position="46"/>
        <end position="129"/>
    </location>
</feature>
<evidence type="ECO:0000256" key="7">
    <source>
        <dbReference type="ARBA" id="ARBA00022843"/>
    </source>
</evidence>
<dbReference type="FunFam" id="1.10.245.10:FF:000002">
    <property type="entry name" value="E3 ubiquitin-protein ligase Mdm2"/>
    <property type="match status" value="1"/>
</dbReference>
<evidence type="ECO:0000256" key="2">
    <source>
        <dbReference type="ARBA" id="ARBA00005803"/>
    </source>
</evidence>
<dbReference type="GO" id="GO:0008270">
    <property type="term" value="F:zinc ion binding"/>
    <property type="evidence" value="ECO:0007669"/>
    <property type="project" value="UniProtKB-KW"/>
</dbReference>
<proteinExistence type="inferred from homology"/>
<dbReference type="Pfam" id="PF02201">
    <property type="entry name" value="SWIB"/>
    <property type="match status" value="1"/>
</dbReference>
<evidence type="ECO:0000256" key="1">
    <source>
        <dbReference type="ARBA" id="ARBA00004123"/>
    </source>
</evidence>
<dbReference type="InterPro" id="IPR036885">
    <property type="entry name" value="SWIB_MDM2_dom_sf"/>
</dbReference>
<name>A0A8B7TZ47_CASCN</name>
<keyword evidence="3" id="KW-0597">Phosphoprotein</keyword>
<evidence type="ECO:0000259" key="10">
    <source>
        <dbReference type="PROSITE" id="PS51925"/>
    </source>
</evidence>
<dbReference type="AlphaFoldDB" id="A0A8B7TZ47"/>
<feature type="region of interest" description="Disordered" evidence="9">
    <location>
        <begin position="150"/>
        <end position="192"/>
    </location>
</feature>
<dbReference type="PANTHER" id="PTHR46858">
    <property type="entry name" value="OS05G0521000 PROTEIN"/>
    <property type="match status" value="1"/>
</dbReference>
<comment type="similarity">
    <text evidence="2">Belongs to the MDM2/MDM4 family.</text>
</comment>